<keyword evidence="2" id="KW-1185">Reference proteome</keyword>
<evidence type="ECO:0000313" key="2">
    <source>
        <dbReference type="Proteomes" id="UP001558613"/>
    </source>
</evidence>
<gene>
    <name evidence="1" type="ORF">QQF64_007930</name>
</gene>
<name>A0ABR3M8Q2_9TELE</name>
<accession>A0ABR3M8Q2</accession>
<reference evidence="1 2" key="1">
    <citation type="submission" date="2023-09" db="EMBL/GenBank/DDBJ databases">
        <authorList>
            <person name="Wang M."/>
        </authorList>
    </citation>
    <scope>NUCLEOTIDE SEQUENCE [LARGE SCALE GENOMIC DNA]</scope>
    <source>
        <strain evidence="1">GT-2023</strain>
        <tissue evidence="1">Liver</tissue>
    </source>
</reference>
<organism evidence="1 2">
    <name type="scientific">Cirrhinus molitorella</name>
    <name type="common">mud carp</name>
    <dbReference type="NCBI Taxonomy" id="172907"/>
    <lineage>
        <taxon>Eukaryota</taxon>
        <taxon>Metazoa</taxon>
        <taxon>Chordata</taxon>
        <taxon>Craniata</taxon>
        <taxon>Vertebrata</taxon>
        <taxon>Euteleostomi</taxon>
        <taxon>Actinopterygii</taxon>
        <taxon>Neopterygii</taxon>
        <taxon>Teleostei</taxon>
        <taxon>Ostariophysi</taxon>
        <taxon>Cypriniformes</taxon>
        <taxon>Cyprinidae</taxon>
        <taxon>Labeoninae</taxon>
        <taxon>Labeonini</taxon>
        <taxon>Cirrhinus</taxon>
    </lineage>
</organism>
<dbReference type="Proteomes" id="UP001558613">
    <property type="component" value="Unassembled WGS sequence"/>
</dbReference>
<protein>
    <submittedName>
        <fullName evidence="1">Uncharacterized protein</fullName>
    </submittedName>
</protein>
<evidence type="ECO:0000313" key="1">
    <source>
        <dbReference type="EMBL" id="KAL1260103.1"/>
    </source>
</evidence>
<sequence length="93" mass="10691">MDADVEASSEIDEILQQIAELDKWREIFNSRGLDLPQSYVKTLFSQVAVCHFSHDMQSSNQVRVCMCLRGSNPLNKLSITDWRRGVCVCYHIN</sequence>
<dbReference type="EMBL" id="JAYMGO010000015">
    <property type="protein sequence ID" value="KAL1260103.1"/>
    <property type="molecule type" value="Genomic_DNA"/>
</dbReference>
<proteinExistence type="predicted"/>
<comment type="caution">
    <text evidence="1">The sequence shown here is derived from an EMBL/GenBank/DDBJ whole genome shotgun (WGS) entry which is preliminary data.</text>
</comment>